<protein>
    <submittedName>
        <fullName evidence="2">Uncharacterized protein</fullName>
    </submittedName>
</protein>
<organism evidence="2 3">
    <name type="scientific">Blepharisma stoltei</name>
    <dbReference type="NCBI Taxonomy" id="1481888"/>
    <lineage>
        <taxon>Eukaryota</taxon>
        <taxon>Sar</taxon>
        <taxon>Alveolata</taxon>
        <taxon>Ciliophora</taxon>
        <taxon>Postciliodesmatophora</taxon>
        <taxon>Heterotrichea</taxon>
        <taxon>Heterotrichida</taxon>
        <taxon>Blepharismidae</taxon>
        <taxon>Blepharisma</taxon>
    </lineage>
</organism>
<accession>A0AAU9IPS0</accession>
<evidence type="ECO:0000313" key="2">
    <source>
        <dbReference type="EMBL" id="CAG9314159.1"/>
    </source>
</evidence>
<keyword evidence="3" id="KW-1185">Reference proteome</keyword>
<sequence>MDLLSELIREKPISNFLKKFPEKEWLGVIKKTLMYGIQTFEIINNAGIVSFITSHKEREKLADIENLNIHERKISQPEVGIGENQPEDAKIKKQISKLRVNKPASTPRAQKMTPKAQNVTSPLRKMTFDPPLTSRNNARIKTSRNSSESKAKAIKKSSNGKKSSPSKEKLNLKTSNILIDSTEQLDLSMKNNDKSTSSSSTMNFSQILRNEFANGLQENVRKKLINIELNLDKVSQSALNYTTSPSDDD</sequence>
<name>A0AAU9IPS0_9CILI</name>
<gene>
    <name evidence="2" type="ORF">BSTOLATCC_MIC9956</name>
</gene>
<evidence type="ECO:0000256" key="1">
    <source>
        <dbReference type="SAM" id="MobiDB-lite"/>
    </source>
</evidence>
<dbReference type="AlphaFoldDB" id="A0AAU9IPS0"/>
<feature type="region of interest" description="Disordered" evidence="1">
    <location>
        <begin position="80"/>
        <end position="175"/>
    </location>
</feature>
<comment type="caution">
    <text evidence="2">The sequence shown here is derived from an EMBL/GenBank/DDBJ whole genome shotgun (WGS) entry which is preliminary data.</text>
</comment>
<reference evidence="2" key="1">
    <citation type="submission" date="2021-09" db="EMBL/GenBank/DDBJ databases">
        <authorList>
            <consortium name="AG Swart"/>
            <person name="Singh M."/>
            <person name="Singh A."/>
            <person name="Seah K."/>
            <person name="Emmerich C."/>
        </authorList>
    </citation>
    <scope>NUCLEOTIDE SEQUENCE</scope>
    <source>
        <strain evidence="2">ATCC30299</strain>
    </source>
</reference>
<dbReference type="EMBL" id="CAJZBQ010000011">
    <property type="protein sequence ID" value="CAG9314159.1"/>
    <property type="molecule type" value="Genomic_DNA"/>
</dbReference>
<evidence type="ECO:0000313" key="3">
    <source>
        <dbReference type="Proteomes" id="UP001162131"/>
    </source>
</evidence>
<proteinExistence type="predicted"/>
<feature type="compositionally biased region" description="Polar residues" evidence="1">
    <location>
        <begin position="133"/>
        <end position="144"/>
    </location>
</feature>
<dbReference type="Proteomes" id="UP001162131">
    <property type="component" value="Unassembled WGS sequence"/>
</dbReference>